<comment type="caution">
    <text evidence="2">The sequence shown here is derived from an EMBL/GenBank/DDBJ whole genome shotgun (WGS) entry which is preliminary data.</text>
</comment>
<proteinExistence type="predicted"/>
<dbReference type="InterPro" id="IPR002575">
    <property type="entry name" value="Aminoglycoside_PTrfase"/>
</dbReference>
<organism evidence="2 3">
    <name type="scientific">Micromonospora purpureochromogenes</name>
    <dbReference type="NCBI Taxonomy" id="47872"/>
    <lineage>
        <taxon>Bacteria</taxon>
        <taxon>Bacillati</taxon>
        <taxon>Actinomycetota</taxon>
        <taxon>Actinomycetes</taxon>
        <taxon>Micromonosporales</taxon>
        <taxon>Micromonosporaceae</taxon>
        <taxon>Micromonospora</taxon>
    </lineage>
</organism>
<dbReference type="Gene3D" id="3.90.1200.10">
    <property type="match status" value="1"/>
</dbReference>
<evidence type="ECO:0000313" key="2">
    <source>
        <dbReference type="EMBL" id="NYF59047.1"/>
    </source>
</evidence>
<reference evidence="2 3" key="1">
    <citation type="submission" date="2020-07" db="EMBL/GenBank/DDBJ databases">
        <title>Sequencing the genomes of 1000 actinobacteria strains.</title>
        <authorList>
            <person name="Klenk H.-P."/>
        </authorList>
    </citation>
    <scope>NUCLEOTIDE SEQUENCE [LARGE SCALE GENOMIC DNA]</scope>
    <source>
        <strain evidence="2 3">DSM 43814</strain>
    </source>
</reference>
<dbReference type="Pfam" id="PF01636">
    <property type="entry name" value="APH"/>
    <property type="match status" value="1"/>
</dbReference>
<dbReference type="InterPro" id="IPR011009">
    <property type="entry name" value="Kinase-like_dom_sf"/>
</dbReference>
<dbReference type="Proteomes" id="UP000631553">
    <property type="component" value="Unassembled WGS sequence"/>
</dbReference>
<protein>
    <recommendedName>
        <fullName evidence="1">Aminoglycoside phosphotransferase domain-containing protein</fullName>
    </recommendedName>
</protein>
<dbReference type="EMBL" id="JACCCQ010000001">
    <property type="protein sequence ID" value="NYF59047.1"/>
    <property type="molecule type" value="Genomic_DNA"/>
</dbReference>
<accession>A0ABX2RR87</accession>
<name>A0ABX2RR87_9ACTN</name>
<sequence length="336" mass="37402">MLDTEPHPAIQAWREVEPRRAQPRLVEAIQHRRRSQVYRLRWPGDGGSIIAKRCRRPMTIVEQTTYRAVLPFADVRAPAYYGYLDDATSDPADPFAWLFIEDLGPHRYAPGDAAQRSRLARWLGEVQAAFLAPDARRGHTLPVRDAAYYQRYLRRAIDELPALAAERSFSGSLPVLVKAVVLMLQSLQEQWDKVVATFAGVPMTLVHGDCLPKNIHVVPGPAGEVVPIDWGNAGWGLPGSDLGQSTLLLGRTLIGEASYEEYANALQPVWPECDAALVRRLATLGRLLWSIKVIAMSVPGFRYDSAAKVEQILSIYSSVLLTSLQDVHWAEFEGQG</sequence>
<keyword evidence="3" id="KW-1185">Reference proteome</keyword>
<evidence type="ECO:0000313" key="3">
    <source>
        <dbReference type="Proteomes" id="UP000631553"/>
    </source>
</evidence>
<evidence type="ECO:0000259" key="1">
    <source>
        <dbReference type="Pfam" id="PF01636"/>
    </source>
</evidence>
<dbReference type="RefSeq" id="WP_179804808.1">
    <property type="nucleotide sequence ID" value="NZ_JACCCQ010000001.1"/>
</dbReference>
<gene>
    <name evidence="2" type="ORF">HDA35_004878</name>
</gene>
<dbReference type="SUPFAM" id="SSF56112">
    <property type="entry name" value="Protein kinase-like (PK-like)"/>
    <property type="match status" value="1"/>
</dbReference>
<feature type="domain" description="Aminoglycoside phosphotransferase" evidence="1">
    <location>
        <begin position="27"/>
        <end position="274"/>
    </location>
</feature>